<name>A0ABD2K102_9BILA</name>
<organism evidence="3 4">
    <name type="scientific">Heterodera trifolii</name>
    <dbReference type="NCBI Taxonomy" id="157864"/>
    <lineage>
        <taxon>Eukaryota</taxon>
        <taxon>Metazoa</taxon>
        <taxon>Ecdysozoa</taxon>
        <taxon>Nematoda</taxon>
        <taxon>Chromadorea</taxon>
        <taxon>Rhabditida</taxon>
        <taxon>Tylenchina</taxon>
        <taxon>Tylenchomorpha</taxon>
        <taxon>Tylenchoidea</taxon>
        <taxon>Heteroderidae</taxon>
        <taxon>Heteroderinae</taxon>
        <taxon>Heterodera</taxon>
    </lineage>
</organism>
<sequence length="434" mass="47540">MFPCFGSSSNSSPCSSTHCAVRGRKIQEEKDVKEAVAILDATLPPSGLLVRADAYHLDCPPGRHLCSKCLPENDSAKHYRQCRNSKFASAFTYLEKCQICCIDYNFDLSWHLGRLSPCHSLRGGLISQHNSRHSFTSLFDPSTFYPLVLLQSNWNLQIILQLEANSPFGGCSFSVTRYLRSFRHLRPFRIIRSSTSKGRFGASRKTTLSPPYSRRAQPPSSSTGSACQPLSDSSSNSACPSFVATRRRQLSPSPAPVCPVMRPSTPSPPNRPPARRRLLSPSPVRSARRQSTPSPPRRPPSVSPRRPAVPLSSVGPPPPKKRVSSGQLRTLLCQKIGQYAIEQKALVGWTEQRKREIGEALDQALLALREAVLDGIDVSVHLTNRQAVQLCSLRRALLSTDADEDDDAVSIVSASSAGNSINAVNVDTEVDGKN</sequence>
<evidence type="ECO:0000259" key="2">
    <source>
        <dbReference type="PROSITE" id="PS50835"/>
    </source>
</evidence>
<comment type="caution">
    <text evidence="3">The sequence shown here is derived from an EMBL/GenBank/DDBJ whole genome shotgun (WGS) entry which is preliminary data.</text>
</comment>
<dbReference type="EMBL" id="JBICBT010000859">
    <property type="protein sequence ID" value="KAL3096572.1"/>
    <property type="molecule type" value="Genomic_DNA"/>
</dbReference>
<protein>
    <recommendedName>
        <fullName evidence="2">Ig-like domain-containing protein</fullName>
    </recommendedName>
</protein>
<proteinExistence type="predicted"/>
<feature type="domain" description="Ig-like" evidence="2">
    <location>
        <begin position="307"/>
        <end position="410"/>
    </location>
</feature>
<evidence type="ECO:0000313" key="4">
    <source>
        <dbReference type="Proteomes" id="UP001620626"/>
    </source>
</evidence>
<evidence type="ECO:0000256" key="1">
    <source>
        <dbReference type="SAM" id="MobiDB-lite"/>
    </source>
</evidence>
<dbReference type="PROSITE" id="PS50835">
    <property type="entry name" value="IG_LIKE"/>
    <property type="match status" value="1"/>
</dbReference>
<accession>A0ABD2K102</accession>
<keyword evidence="4" id="KW-1185">Reference proteome</keyword>
<feature type="compositionally biased region" description="Low complexity" evidence="1">
    <location>
        <begin position="303"/>
        <end position="314"/>
    </location>
</feature>
<feature type="region of interest" description="Disordered" evidence="1">
    <location>
        <begin position="196"/>
        <end position="326"/>
    </location>
</feature>
<reference evidence="3 4" key="1">
    <citation type="submission" date="2024-10" db="EMBL/GenBank/DDBJ databases">
        <authorList>
            <person name="Kim D."/>
        </authorList>
    </citation>
    <scope>NUCLEOTIDE SEQUENCE [LARGE SCALE GENOMIC DNA]</scope>
    <source>
        <strain evidence="3">BH-2024</strain>
    </source>
</reference>
<feature type="compositionally biased region" description="Low complexity" evidence="1">
    <location>
        <begin position="279"/>
        <end position="292"/>
    </location>
</feature>
<dbReference type="InterPro" id="IPR007110">
    <property type="entry name" value="Ig-like_dom"/>
</dbReference>
<evidence type="ECO:0000313" key="3">
    <source>
        <dbReference type="EMBL" id="KAL3096572.1"/>
    </source>
</evidence>
<dbReference type="Proteomes" id="UP001620626">
    <property type="component" value="Unassembled WGS sequence"/>
</dbReference>
<gene>
    <name evidence="3" type="ORF">niasHT_025094</name>
</gene>
<feature type="compositionally biased region" description="Pro residues" evidence="1">
    <location>
        <begin position="293"/>
        <end position="302"/>
    </location>
</feature>
<feature type="compositionally biased region" description="Polar residues" evidence="1">
    <location>
        <begin position="218"/>
        <end position="239"/>
    </location>
</feature>
<dbReference type="AlphaFoldDB" id="A0ABD2K102"/>